<keyword evidence="3" id="KW-1185">Reference proteome</keyword>
<dbReference type="PANTHER" id="PTHR10775">
    <property type="entry name" value="OS08G0208400 PROTEIN"/>
    <property type="match status" value="1"/>
</dbReference>
<dbReference type="PANTHER" id="PTHR10775:SF185">
    <property type="entry name" value="OS08G0208400 PROTEIN"/>
    <property type="match status" value="1"/>
</dbReference>
<organism evidence="2 3">
    <name type="scientific">Triticum urartu</name>
    <name type="common">Red wild einkorn</name>
    <name type="synonym">Crithodium urartu</name>
    <dbReference type="NCBI Taxonomy" id="4572"/>
    <lineage>
        <taxon>Eukaryota</taxon>
        <taxon>Viridiplantae</taxon>
        <taxon>Streptophyta</taxon>
        <taxon>Embryophyta</taxon>
        <taxon>Tracheophyta</taxon>
        <taxon>Spermatophyta</taxon>
        <taxon>Magnoliopsida</taxon>
        <taxon>Liliopsida</taxon>
        <taxon>Poales</taxon>
        <taxon>Poaceae</taxon>
        <taxon>BOP clade</taxon>
        <taxon>Pooideae</taxon>
        <taxon>Triticodae</taxon>
        <taxon>Triticeae</taxon>
        <taxon>Triticinae</taxon>
        <taxon>Triticum</taxon>
    </lineage>
</organism>
<evidence type="ECO:0000256" key="1">
    <source>
        <dbReference type="SAM" id="MobiDB-lite"/>
    </source>
</evidence>
<proteinExistence type="predicted"/>
<feature type="compositionally biased region" description="Basic and acidic residues" evidence="1">
    <location>
        <begin position="483"/>
        <end position="493"/>
    </location>
</feature>
<reference evidence="3" key="1">
    <citation type="journal article" date="2013" name="Nature">
        <title>Draft genome of the wheat A-genome progenitor Triticum urartu.</title>
        <authorList>
            <person name="Ling H.Q."/>
            <person name="Zhao S."/>
            <person name="Liu D."/>
            <person name="Wang J."/>
            <person name="Sun H."/>
            <person name="Zhang C."/>
            <person name="Fan H."/>
            <person name="Li D."/>
            <person name="Dong L."/>
            <person name="Tao Y."/>
            <person name="Gao C."/>
            <person name="Wu H."/>
            <person name="Li Y."/>
            <person name="Cui Y."/>
            <person name="Guo X."/>
            <person name="Zheng S."/>
            <person name="Wang B."/>
            <person name="Yu K."/>
            <person name="Liang Q."/>
            <person name="Yang W."/>
            <person name="Lou X."/>
            <person name="Chen J."/>
            <person name="Feng M."/>
            <person name="Jian J."/>
            <person name="Zhang X."/>
            <person name="Luo G."/>
            <person name="Jiang Y."/>
            <person name="Liu J."/>
            <person name="Wang Z."/>
            <person name="Sha Y."/>
            <person name="Zhang B."/>
            <person name="Wu H."/>
            <person name="Tang D."/>
            <person name="Shen Q."/>
            <person name="Xue P."/>
            <person name="Zou S."/>
            <person name="Wang X."/>
            <person name="Liu X."/>
            <person name="Wang F."/>
            <person name="Yang Y."/>
            <person name="An X."/>
            <person name="Dong Z."/>
            <person name="Zhang K."/>
            <person name="Zhang X."/>
            <person name="Luo M.C."/>
            <person name="Dvorak J."/>
            <person name="Tong Y."/>
            <person name="Wang J."/>
            <person name="Yang H."/>
            <person name="Li Z."/>
            <person name="Wang D."/>
            <person name="Zhang A."/>
            <person name="Wang J."/>
        </authorList>
    </citation>
    <scope>NUCLEOTIDE SEQUENCE</scope>
    <source>
        <strain evidence="3">cv. G1812</strain>
    </source>
</reference>
<reference evidence="2" key="3">
    <citation type="submission" date="2022-06" db="UniProtKB">
        <authorList>
            <consortium name="EnsemblPlants"/>
        </authorList>
    </citation>
    <scope>IDENTIFICATION</scope>
</reference>
<sequence>MSNNNNNFHIPGFPVNSDVEGSNRRLHDISGLLSAIFPMADSFQSLSSASDGELDGVPSEFENLEPGMAENVNTTSADDDAMREQDIYASFLQEANTDLYPGCATYLRLSFLVTLYHMKVLHGWSQESFTQLLGVLSVAFPHINLPKKYYEVKKIIRGLGLDYEKIHACPRDCMLFRGERANRESCHVCGASRWVTNENEKKDSATESKKKKKKPAKVLRYFPLIPRLQRLFATKKTSTDMRWHDEGRTRDGLLRCPADGEAWKDFDARYPKFTEDSRNARLGIGSDGFNPFRLMSAKHSTWPVMLIPYNLPPWICMKQTSLILSMIIPGPSSRGNDIDVYLQPLVDELQQLWKGVDTFDSCTQEKFSLRVAPLWTLNDFPALAYLYGWSTSGKYACSSCGPFTRSYWLKKSKKFCYMGHRRWLPQNHVFRRRKKEFNNTEEMELAPITMSGSSALRMLQGRVFVLGKKVIVAKKGKGKKKGKDSEKGTEGPKQKRKRAPNKKSGNVSCKPEKKPDDCFKKKSIFFDLEYWEHNKLRHNLDVMHIEKNVFENLIGTLLDIDSKTKDGLNARLDLGEIGI</sequence>
<dbReference type="Gramene" id="TuG1812G0500004110.01.T01">
    <property type="protein sequence ID" value="TuG1812G0500004110.01.T01"/>
    <property type="gene ID" value="TuG1812G0500004110.01"/>
</dbReference>
<dbReference type="InterPro" id="IPR004242">
    <property type="entry name" value="Transposase_21"/>
</dbReference>
<dbReference type="Pfam" id="PF02992">
    <property type="entry name" value="Transposase_21"/>
    <property type="match status" value="1"/>
</dbReference>
<feature type="region of interest" description="Disordered" evidence="1">
    <location>
        <begin position="475"/>
        <end position="515"/>
    </location>
</feature>
<dbReference type="EnsemblPlants" id="TuG1812G0500004110.01.T02">
    <property type="protein sequence ID" value="TuG1812G0500004110.01.T02"/>
    <property type="gene ID" value="TuG1812G0500004110.01"/>
</dbReference>
<dbReference type="EnsemblPlants" id="TuG1812G0500004110.01.T01">
    <property type="protein sequence ID" value="TuG1812G0500004110.01.T01"/>
    <property type="gene ID" value="TuG1812G0500004110.01"/>
</dbReference>
<evidence type="ECO:0000313" key="2">
    <source>
        <dbReference type="EnsemblPlants" id="TuG1812G0500004110.01.T01"/>
    </source>
</evidence>
<evidence type="ECO:0000313" key="3">
    <source>
        <dbReference type="Proteomes" id="UP000015106"/>
    </source>
</evidence>
<dbReference type="Gramene" id="TuG1812G0500004110.01.T02">
    <property type="protein sequence ID" value="TuG1812G0500004110.01.T02"/>
    <property type="gene ID" value="TuG1812G0500004110.01"/>
</dbReference>
<dbReference type="AlphaFoldDB" id="A0A8R7UJ54"/>
<evidence type="ECO:0008006" key="4">
    <source>
        <dbReference type="Google" id="ProtNLM"/>
    </source>
</evidence>
<dbReference type="Proteomes" id="UP000015106">
    <property type="component" value="Chromosome 5"/>
</dbReference>
<protein>
    <recommendedName>
        <fullName evidence="4">Transposase-associated domain-containing protein</fullName>
    </recommendedName>
</protein>
<name>A0A8R7UJ54_TRIUA</name>
<accession>A0A8R7UJ54</accession>
<reference evidence="2" key="2">
    <citation type="submission" date="2018-03" db="EMBL/GenBank/DDBJ databases">
        <title>The Triticum urartu genome reveals the dynamic nature of wheat genome evolution.</title>
        <authorList>
            <person name="Ling H."/>
            <person name="Ma B."/>
            <person name="Shi X."/>
            <person name="Liu H."/>
            <person name="Dong L."/>
            <person name="Sun H."/>
            <person name="Cao Y."/>
            <person name="Gao Q."/>
            <person name="Zheng S."/>
            <person name="Li Y."/>
            <person name="Yu Y."/>
            <person name="Du H."/>
            <person name="Qi M."/>
            <person name="Li Y."/>
            <person name="Yu H."/>
            <person name="Cui Y."/>
            <person name="Wang N."/>
            <person name="Chen C."/>
            <person name="Wu H."/>
            <person name="Zhao Y."/>
            <person name="Zhang J."/>
            <person name="Li Y."/>
            <person name="Zhou W."/>
            <person name="Zhang B."/>
            <person name="Hu W."/>
            <person name="Eijk M."/>
            <person name="Tang J."/>
            <person name="Witsenboer H."/>
            <person name="Zhao S."/>
            <person name="Li Z."/>
            <person name="Zhang A."/>
            <person name="Wang D."/>
            <person name="Liang C."/>
        </authorList>
    </citation>
    <scope>NUCLEOTIDE SEQUENCE [LARGE SCALE GENOMIC DNA]</scope>
    <source>
        <strain evidence="2">cv. G1812</strain>
    </source>
</reference>